<proteinExistence type="predicted"/>
<keyword evidence="2" id="KW-0732">Signal</keyword>
<dbReference type="RefSeq" id="WP_346229286.1">
    <property type="nucleotide sequence ID" value="NZ_JBDJAW010000032.1"/>
</dbReference>
<feature type="compositionally biased region" description="Polar residues" evidence="1">
    <location>
        <begin position="78"/>
        <end position="93"/>
    </location>
</feature>
<protein>
    <recommendedName>
        <fullName evidence="5">DUF3105 domain-containing protein</fullName>
    </recommendedName>
</protein>
<feature type="chain" id="PRO_5046670499" description="DUF3105 domain-containing protein" evidence="2">
    <location>
        <begin position="25"/>
        <end position="186"/>
    </location>
</feature>
<dbReference type="Proteomes" id="UP001447516">
    <property type="component" value="Unassembled WGS sequence"/>
</dbReference>
<evidence type="ECO:0008006" key="5">
    <source>
        <dbReference type="Google" id="ProtNLM"/>
    </source>
</evidence>
<reference evidence="3 4" key="1">
    <citation type="submission" date="2024-05" db="EMBL/GenBank/DDBJ databases">
        <title>Microbispora sp.ZYX-F-249.</title>
        <authorList>
            <person name="Xie H."/>
        </authorList>
    </citation>
    <scope>NUCLEOTIDE SEQUENCE [LARGE SCALE GENOMIC DNA]</scope>
    <source>
        <strain evidence="3 4">ZYX-F-249</strain>
    </source>
</reference>
<feature type="region of interest" description="Disordered" evidence="1">
    <location>
        <begin position="23"/>
        <end position="93"/>
    </location>
</feature>
<evidence type="ECO:0000256" key="2">
    <source>
        <dbReference type="SAM" id="SignalP"/>
    </source>
</evidence>
<comment type="caution">
    <text evidence="3">The sequence shown here is derived from an EMBL/GenBank/DDBJ whole genome shotgun (WGS) entry which is preliminary data.</text>
</comment>
<sequence length="186" mass="18438">MGQALTRVALAVAALAFCAGCGGAGSPASSAGSPASSAGSPASSAGSPVSSAGSSEANGAASPVTCDMRPRTPPGEATSWTHPAQSFYSPSDQDIPTRASLDHLLVKDDALVIEYSARLPAASLRALRDWTYLQTATVAVPGDDSAAVRAVIASTELVCDGVDTVQLSELARSRALGQVGGHGDAG</sequence>
<accession>A0ABV0AXV0</accession>
<gene>
    <name evidence="3" type="ORF">AAH991_30070</name>
</gene>
<organism evidence="3 4">
    <name type="scientific">Microbispora maris</name>
    <dbReference type="NCBI Taxonomy" id="3144104"/>
    <lineage>
        <taxon>Bacteria</taxon>
        <taxon>Bacillati</taxon>
        <taxon>Actinomycetota</taxon>
        <taxon>Actinomycetes</taxon>
        <taxon>Streptosporangiales</taxon>
        <taxon>Streptosporangiaceae</taxon>
        <taxon>Microbispora</taxon>
    </lineage>
</organism>
<keyword evidence="4" id="KW-1185">Reference proteome</keyword>
<dbReference type="EMBL" id="JBDJAW010000032">
    <property type="protein sequence ID" value="MEN3539391.1"/>
    <property type="molecule type" value="Genomic_DNA"/>
</dbReference>
<evidence type="ECO:0000256" key="1">
    <source>
        <dbReference type="SAM" id="MobiDB-lite"/>
    </source>
</evidence>
<feature type="compositionally biased region" description="Low complexity" evidence="1">
    <location>
        <begin position="26"/>
        <end position="62"/>
    </location>
</feature>
<evidence type="ECO:0000313" key="4">
    <source>
        <dbReference type="Proteomes" id="UP001447516"/>
    </source>
</evidence>
<name>A0ABV0AXV0_9ACTN</name>
<feature type="signal peptide" evidence="2">
    <location>
        <begin position="1"/>
        <end position="24"/>
    </location>
</feature>
<evidence type="ECO:0000313" key="3">
    <source>
        <dbReference type="EMBL" id="MEN3539391.1"/>
    </source>
</evidence>